<keyword evidence="3" id="KW-1185">Reference proteome</keyword>
<feature type="transmembrane region" description="Helical" evidence="1">
    <location>
        <begin position="91"/>
        <end position="109"/>
    </location>
</feature>
<keyword evidence="1" id="KW-1133">Transmembrane helix</keyword>
<reference evidence="2" key="1">
    <citation type="journal article" date="2014" name="Int. J. Syst. Evol. Microbiol.">
        <title>Complete genome sequence of Corynebacterium casei LMG S-19264T (=DSM 44701T), isolated from a smear-ripened cheese.</title>
        <authorList>
            <consortium name="US DOE Joint Genome Institute (JGI-PGF)"/>
            <person name="Walter F."/>
            <person name="Albersmeier A."/>
            <person name="Kalinowski J."/>
            <person name="Ruckert C."/>
        </authorList>
    </citation>
    <scope>NUCLEOTIDE SEQUENCE</scope>
    <source>
        <strain evidence="2">CGMCC 1.15178</strain>
    </source>
</reference>
<accession>A0A917E0F2</accession>
<keyword evidence="1" id="KW-0472">Membrane</keyword>
<dbReference type="Proteomes" id="UP000612456">
    <property type="component" value="Unassembled WGS sequence"/>
</dbReference>
<sequence length="117" mass="13305">MKLVSLLGIIVGLFGSIWLAIIGMHDVSTFGSETSEYHNGLLFVKYGSVFSLIFLVTLWMMNKQYWKMSLLIGFLCTAFSVLGLFSIGPYIFWGSIFILIFSFINVIRLRDDNKESD</sequence>
<evidence type="ECO:0000313" key="3">
    <source>
        <dbReference type="Proteomes" id="UP000612456"/>
    </source>
</evidence>
<dbReference type="EMBL" id="BMHP01000003">
    <property type="protein sequence ID" value="GGD84251.1"/>
    <property type="molecule type" value="Genomic_DNA"/>
</dbReference>
<comment type="caution">
    <text evidence="2">The sequence shown here is derived from an EMBL/GenBank/DDBJ whole genome shotgun (WGS) entry which is preliminary data.</text>
</comment>
<organism evidence="2 3">
    <name type="scientific">Paenibacillus nasutitermitis</name>
    <dbReference type="NCBI Taxonomy" id="1652958"/>
    <lineage>
        <taxon>Bacteria</taxon>
        <taxon>Bacillati</taxon>
        <taxon>Bacillota</taxon>
        <taxon>Bacilli</taxon>
        <taxon>Bacillales</taxon>
        <taxon>Paenibacillaceae</taxon>
        <taxon>Paenibacillus</taxon>
    </lineage>
</organism>
<dbReference type="AlphaFoldDB" id="A0A917E0F2"/>
<gene>
    <name evidence="2" type="ORF">GCM10010911_48180</name>
</gene>
<proteinExistence type="predicted"/>
<name>A0A917E0F2_9BACL</name>
<protein>
    <submittedName>
        <fullName evidence="2">Uncharacterized protein</fullName>
    </submittedName>
</protein>
<reference evidence="2" key="2">
    <citation type="submission" date="2020-09" db="EMBL/GenBank/DDBJ databases">
        <authorList>
            <person name="Sun Q."/>
            <person name="Zhou Y."/>
        </authorList>
    </citation>
    <scope>NUCLEOTIDE SEQUENCE</scope>
    <source>
        <strain evidence="2">CGMCC 1.15178</strain>
    </source>
</reference>
<keyword evidence="1" id="KW-0812">Transmembrane</keyword>
<evidence type="ECO:0000313" key="2">
    <source>
        <dbReference type="EMBL" id="GGD84251.1"/>
    </source>
</evidence>
<feature type="transmembrane region" description="Helical" evidence="1">
    <location>
        <begin position="43"/>
        <end position="61"/>
    </location>
</feature>
<evidence type="ECO:0000256" key="1">
    <source>
        <dbReference type="SAM" id="Phobius"/>
    </source>
</evidence>
<feature type="transmembrane region" description="Helical" evidence="1">
    <location>
        <begin position="68"/>
        <end position="85"/>
    </location>
</feature>